<organism evidence="1 2">
    <name type="scientific">Batillaria attramentaria</name>
    <dbReference type="NCBI Taxonomy" id="370345"/>
    <lineage>
        <taxon>Eukaryota</taxon>
        <taxon>Metazoa</taxon>
        <taxon>Spiralia</taxon>
        <taxon>Lophotrochozoa</taxon>
        <taxon>Mollusca</taxon>
        <taxon>Gastropoda</taxon>
        <taxon>Caenogastropoda</taxon>
        <taxon>Sorbeoconcha</taxon>
        <taxon>Cerithioidea</taxon>
        <taxon>Batillariidae</taxon>
        <taxon>Batillaria</taxon>
    </lineage>
</organism>
<dbReference type="EMBL" id="JACVVK020000004">
    <property type="protein sequence ID" value="KAK7507291.1"/>
    <property type="molecule type" value="Genomic_DNA"/>
</dbReference>
<proteinExistence type="predicted"/>
<sequence length="75" mass="9012">MRCWKYTDVCKLNFRYLALQLYLDLHDAMPRALVSLCDSDNEFDDDDDLDRPAKDPRRASVGTQWRDFFQVEEYD</sequence>
<evidence type="ECO:0000313" key="1">
    <source>
        <dbReference type="EMBL" id="KAK7507291.1"/>
    </source>
</evidence>
<gene>
    <name evidence="1" type="ORF">BaRGS_00001226</name>
</gene>
<name>A0ABD0M775_9CAEN</name>
<evidence type="ECO:0000313" key="2">
    <source>
        <dbReference type="Proteomes" id="UP001519460"/>
    </source>
</evidence>
<dbReference type="AlphaFoldDB" id="A0ABD0M775"/>
<comment type="caution">
    <text evidence="1">The sequence shown here is derived from an EMBL/GenBank/DDBJ whole genome shotgun (WGS) entry which is preliminary data.</text>
</comment>
<accession>A0ABD0M775</accession>
<keyword evidence="2" id="KW-1185">Reference proteome</keyword>
<protein>
    <submittedName>
        <fullName evidence="1">Uncharacterized protein</fullName>
    </submittedName>
</protein>
<dbReference type="Proteomes" id="UP001519460">
    <property type="component" value="Unassembled WGS sequence"/>
</dbReference>
<reference evidence="1 2" key="1">
    <citation type="journal article" date="2023" name="Sci. Data">
        <title>Genome assembly of the Korean intertidal mud-creeper Batillaria attramentaria.</title>
        <authorList>
            <person name="Patra A.K."/>
            <person name="Ho P.T."/>
            <person name="Jun S."/>
            <person name="Lee S.J."/>
            <person name="Kim Y."/>
            <person name="Won Y.J."/>
        </authorList>
    </citation>
    <scope>NUCLEOTIDE SEQUENCE [LARGE SCALE GENOMIC DNA]</scope>
    <source>
        <strain evidence="1">Wonlab-2016</strain>
    </source>
</reference>